<dbReference type="AlphaFoldDB" id="A0AAV4CVR9"/>
<proteinExistence type="predicted"/>
<name>A0AAV4CVR9_9GAST</name>
<protein>
    <submittedName>
        <fullName evidence="2">Uncharacterized protein</fullName>
    </submittedName>
</protein>
<feature type="region of interest" description="Disordered" evidence="1">
    <location>
        <begin position="57"/>
        <end position="124"/>
    </location>
</feature>
<organism evidence="2 3">
    <name type="scientific">Plakobranchus ocellatus</name>
    <dbReference type="NCBI Taxonomy" id="259542"/>
    <lineage>
        <taxon>Eukaryota</taxon>
        <taxon>Metazoa</taxon>
        <taxon>Spiralia</taxon>
        <taxon>Lophotrochozoa</taxon>
        <taxon>Mollusca</taxon>
        <taxon>Gastropoda</taxon>
        <taxon>Heterobranchia</taxon>
        <taxon>Euthyneura</taxon>
        <taxon>Panpulmonata</taxon>
        <taxon>Sacoglossa</taxon>
        <taxon>Placobranchoidea</taxon>
        <taxon>Plakobranchidae</taxon>
        <taxon>Plakobranchus</taxon>
    </lineage>
</organism>
<evidence type="ECO:0000313" key="3">
    <source>
        <dbReference type="Proteomes" id="UP000735302"/>
    </source>
</evidence>
<dbReference type="EMBL" id="BLXT01007037">
    <property type="protein sequence ID" value="GFO36007.1"/>
    <property type="molecule type" value="Genomic_DNA"/>
</dbReference>
<evidence type="ECO:0000313" key="2">
    <source>
        <dbReference type="EMBL" id="GFO36007.1"/>
    </source>
</evidence>
<sequence length="141" mass="15689">MFWVTDAIHLGIFLSSTLTPGKSVSEGKPLYFLIFQPNQQTQELGKLFTRLIPDRMNNNCQRTTNTVDSQDVVQPPSEDSPAATSAPKEPSAPAKENTPPVTTAQKVTPPPAEETLKALENRDEMPQGEFCHIFHTMFMFP</sequence>
<accession>A0AAV4CVR9</accession>
<gene>
    <name evidence="2" type="ORF">PoB_006251200</name>
</gene>
<comment type="caution">
    <text evidence="2">The sequence shown here is derived from an EMBL/GenBank/DDBJ whole genome shotgun (WGS) entry which is preliminary data.</text>
</comment>
<evidence type="ECO:0000256" key="1">
    <source>
        <dbReference type="SAM" id="MobiDB-lite"/>
    </source>
</evidence>
<keyword evidence="3" id="KW-1185">Reference proteome</keyword>
<reference evidence="2 3" key="1">
    <citation type="journal article" date="2021" name="Elife">
        <title>Chloroplast acquisition without the gene transfer in kleptoplastic sea slugs, Plakobranchus ocellatus.</title>
        <authorList>
            <person name="Maeda T."/>
            <person name="Takahashi S."/>
            <person name="Yoshida T."/>
            <person name="Shimamura S."/>
            <person name="Takaki Y."/>
            <person name="Nagai Y."/>
            <person name="Toyoda A."/>
            <person name="Suzuki Y."/>
            <person name="Arimoto A."/>
            <person name="Ishii H."/>
            <person name="Satoh N."/>
            <person name="Nishiyama T."/>
            <person name="Hasebe M."/>
            <person name="Maruyama T."/>
            <person name="Minagawa J."/>
            <person name="Obokata J."/>
            <person name="Shigenobu S."/>
        </authorList>
    </citation>
    <scope>NUCLEOTIDE SEQUENCE [LARGE SCALE GENOMIC DNA]</scope>
</reference>
<feature type="compositionally biased region" description="Basic and acidic residues" evidence="1">
    <location>
        <begin position="114"/>
        <end position="124"/>
    </location>
</feature>
<dbReference type="Proteomes" id="UP000735302">
    <property type="component" value="Unassembled WGS sequence"/>
</dbReference>
<feature type="compositionally biased region" description="Polar residues" evidence="1">
    <location>
        <begin position="57"/>
        <end position="72"/>
    </location>
</feature>